<name>A0A559SSW4_9HYPH</name>
<proteinExistence type="predicted"/>
<dbReference type="AlphaFoldDB" id="A0A559SSW4"/>
<evidence type="ECO:0000313" key="3">
    <source>
        <dbReference type="Proteomes" id="UP000319824"/>
    </source>
</evidence>
<dbReference type="EMBL" id="VISO01000003">
    <property type="protein sequence ID" value="TVZ65447.1"/>
    <property type="molecule type" value="Genomic_DNA"/>
</dbReference>
<accession>A0A559SSW4</accession>
<dbReference type="Gene3D" id="3.40.50.1010">
    <property type="entry name" value="5'-nuclease"/>
    <property type="match status" value="1"/>
</dbReference>
<dbReference type="InterPro" id="IPR002716">
    <property type="entry name" value="PIN_dom"/>
</dbReference>
<feature type="domain" description="PIN" evidence="1">
    <location>
        <begin position="8"/>
        <end position="89"/>
    </location>
</feature>
<dbReference type="Pfam" id="PF01850">
    <property type="entry name" value="PIN"/>
    <property type="match status" value="1"/>
</dbReference>
<dbReference type="InterPro" id="IPR029060">
    <property type="entry name" value="PIN-like_dom_sf"/>
</dbReference>
<evidence type="ECO:0000313" key="2">
    <source>
        <dbReference type="EMBL" id="TVZ65447.1"/>
    </source>
</evidence>
<dbReference type="SUPFAM" id="SSF88723">
    <property type="entry name" value="PIN domain-like"/>
    <property type="match status" value="1"/>
</dbReference>
<sequence length="102" mass="11630">MDDKAGKSDLYLCEIVAMEQSYAAELFWLRTKSKRYIDKFASLLGAYRNKILALDHHAAIATGRLRAKRECKGRPISIQDAMIATISRSDAGDTRHKRFRRA</sequence>
<reference evidence="2 3" key="1">
    <citation type="submission" date="2019-06" db="EMBL/GenBank/DDBJ databases">
        <title>Pac Bio to generate improved reference genome sequences for organisms with transposon mutant libraries (support for FEBA project).</title>
        <authorList>
            <person name="Blow M."/>
        </authorList>
    </citation>
    <scope>NUCLEOTIDE SEQUENCE [LARGE SCALE GENOMIC DNA]</scope>
    <source>
        <strain evidence="2 3">USDA 1844</strain>
    </source>
</reference>
<dbReference type="Proteomes" id="UP000319824">
    <property type="component" value="Unassembled WGS sequence"/>
</dbReference>
<comment type="caution">
    <text evidence="2">The sequence shown here is derived from an EMBL/GenBank/DDBJ whole genome shotgun (WGS) entry which is preliminary data.</text>
</comment>
<gene>
    <name evidence="2" type="ORF">BCL32_5754</name>
</gene>
<evidence type="ECO:0000259" key="1">
    <source>
        <dbReference type="Pfam" id="PF01850"/>
    </source>
</evidence>
<organism evidence="2 3">
    <name type="scientific">Rhizobium mongolense USDA 1844</name>
    <dbReference type="NCBI Taxonomy" id="1079460"/>
    <lineage>
        <taxon>Bacteria</taxon>
        <taxon>Pseudomonadati</taxon>
        <taxon>Pseudomonadota</taxon>
        <taxon>Alphaproteobacteria</taxon>
        <taxon>Hyphomicrobiales</taxon>
        <taxon>Rhizobiaceae</taxon>
        <taxon>Rhizobium/Agrobacterium group</taxon>
        <taxon>Rhizobium</taxon>
    </lineage>
</organism>
<protein>
    <recommendedName>
        <fullName evidence="1">PIN domain-containing protein</fullName>
    </recommendedName>
</protein>